<dbReference type="Pfam" id="PF00132">
    <property type="entry name" value="Hexapep"/>
    <property type="match status" value="1"/>
</dbReference>
<protein>
    <submittedName>
        <fullName evidence="2">N-acetyltransferase</fullName>
    </submittedName>
</protein>
<dbReference type="Proteomes" id="UP001595900">
    <property type="component" value="Unassembled WGS sequence"/>
</dbReference>
<evidence type="ECO:0000313" key="3">
    <source>
        <dbReference type="Proteomes" id="UP001595900"/>
    </source>
</evidence>
<proteinExistence type="predicted"/>
<dbReference type="InterPro" id="IPR011004">
    <property type="entry name" value="Trimer_LpxA-like_sf"/>
</dbReference>
<dbReference type="InterPro" id="IPR050179">
    <property type="entry name" value="Trans_hexapeptide_repeat"/>
</dbReference>
<dbReference type="SUPFAM" id="SSF51161">
    <property type="entry name" value="Trimeric LpxA-like enzymes"/>
    <property type="match status" value="1"/>
</dbReference>
<organism evidence="2 3">
    <name type="scientific">Gryllotalpicola reticulitermitis</name>
    <dbReference type="NCBI Taxonomy" id="1184153"/>
    <lineage>
        <taxon>Bacteria</taxon>
        <taxon>Bacillati</taxon>
        <taxon>Actinomycetota</taxon>
        <taxon>Actinomycetes</taxon>
        <taxon>Micrococcales</taxon>
        <taxon>Microbacteriaceae</taxon>
        <taxon>Gryllotalpicola</taxon>
    </lineage>
</organism>
<dbReference type="PANTHER" id="PTHR43300">
    <property type="entry name" value="ACETYLTRANSFERASE"/>
    <property type="match status" value="1"/>
</dbReference>
<comment type="caution">
    <text evidence="2">The sequence shown here is derived from an EMBL/GenBank/DDBJ whole genome shotgun (WGS) entry which is preliminary data.</text>
</comment>
<feature type="region of interest" description="Disordered" evidence="1">
    <location>
        <begin position="1"/>
        <end position="20"/>
    </location>
</feature>
<dbReference type="Gene3D" id="2.160.10.10">
    <property type="entry name" value="Hexapeptide repeat proteins"/>
    <property type="match status" value="1"/>
</dbReference>
<dbReference type="RefSeq" id="WP_390228786.1">
    <property type="nucleotide sequence ID" value="NZ_JBHSCN010000005.1"/>
</dbReference>
<sequence>MAAQHATHSVPPRAHDSARIASGATLGDGCEIRADAVIGAHAHIGTGTIIGARSYVGRAVLVGKGCVIDHDAQLHEPALIEDSVQIGPSVVLANRAALALGGAPSPHGGGVDLDILHGIVVRSGAVIGAGAVCAAPLVIGRWAIIEPDAFVTTDVPDHAVVAGNPARQIGWVGRTRTPLINVDGDLWQCPATGESYRLTDGTMRLEP</sequence>
<name>A0ABV8Q5U3_9MICO</name>
<reference evidence="3" key="1">
    <citation type="journal article" date="2019" name="Int. J. Syst. Evol. Microbiol.">
        <title>The Global Catalogue of Microorganisms (GCM) 10K type strain sequencing project: providing services to taxonomists for standard genome sequencing and annotation.</title>
        <authorList>
            <consortium name="The Broad Institute Genomics Platform"/>
            <consortium name="The Broad Institute Genome Sequencing Center for Infectious Disease"/>
            <person name="Wu L."/>
            <person name="Ma J."/>
        </authorList>
    </citation>
    <scope>NUCLEOTIDE SEQUENCE [LARGE SCALE GENOMIC DNA]</scope>
    <source>
        <strain evidence="3">CGMCC 1.10363</strain>
    </source>
</reference>
<dbReference type="EMBL" id="JBHSCN010000005">
    <property type="protein sequence ID" value="MFC4243706.1"/>
    <property type="molecule type" value="Genomic_DNA"/>
</dbReference>
<evidence type="ECO:0000313" key="2">
    <source>
        <dbReference type="EMBL" id="MFC4243706.1"/>
    </source>
</evidence>
<accession>A0ABV8Q5U3</accession>
<gene>
    <name evidence="2" type="ORF">ACFOYW_10000</name>
</gene>
<keyword evidence="3" id="KW-1185">Reference proteome</keyword>
<evidence type="ECO:0000256" key="1">
    <source>
        <dbReference type="SAM" id="MobiDB-lite"/>
    </source>
</evidence>
<dbReference type="PANTHER" id="PTHR43300:SF10">
    <property type="entry name" value="2,3,4,5-TETRAHYDROPYRIDINE-2,6-DICARBOXYLATE N-ACETYLTRANSFERASE"/>
    <property type="match status" value="1"/>
</dbReference>
<dbReference type="InterPro" id="IPR001451">
    <property type="entry name" value="Hexapep"/>
</dbReference>